<dbReference type="Gene3D" id="3.40.50.1820">
    <property type="entry name" value="alpha/beta hydrolase"/>
    <property type="match status" value="1"/>
</dbReference>
<proteinExistence type="predicted"/>
<organism evidence="2 3">
    <name type="scientific">Lepraria neglecta</name>
    <dbReference type="NCBI Taxonomy" id="209136"/>
    <lineage>
        <taxon>Eukaryota</taxon>
        <taxon>Fungi</taxon>
        <taxon>Dikarya</taxon>
        <taxon>Ascomycota</taxon>
        <taxon>Pezizomycotina</taxon>
        <taxon>Lecanoromycetes</taxon>
        <taxon>OSLEUM clade</taxon>
        <taxon>Lecanoromycetidae</taxon>
        <taxon>Lecanorales</taxon>
        <taxon>Lecanorineae</taxon>
        <taxon>Stereocaulaceae</taxon>
        <taxon>Lepraria</taxon>
    </lineage>
</organism>
<dbReference type="AlphaFoldDB" id="A0AAD9Z525"/>
<dbReference type="PANTHER" id="PTHR37017:SF11">
    <property type="entry name" value="ESTERASE_LIPASE_THIOESTERASE DOMAIN-CONTAINING PROTEIN"/>
    <property type="match status" value="1"/>
</dbReference>
<reference evidence="2" key="1">
    <citation type="submission" date="2022-11" db="EMBL/GenBank/DDBJ databases">
        <title>Chromosomal genome sequence assembly and mating type (MAT) locus characterization of the leprose asexual lichenized fungus Lepraria neglecta (Nyl.) Erichsen.</title>
        <authorList>
            <person name="Allen J.L."/>
            <person name="Pfeffer B."/>
        </authorList>
    </citation>
    <scope>NUCLEOTIDE SEQUENCE</scope>
    <source>
        <strain evidence="2">Allen 5258</strain>
    </source>
</reference>
<feature type="domain" description="AB hydrolase-1" evidence="1">
    <location>
        <begin position="8"/>
        <end position="246"/>
    </location>
</feature>
<dbReference type="PANTHER" id="PTHR37017">
    <property type="entry name" value="AB HYDROLASE-1 DOMAIN-CONTAINING PROTEIN-RELATED"/>
    <property type="match status" value="1"/>
</dbReference>
<dbReference type="InterPro" id="IPR000073">
    <property type="entry name" value="AB_hydrolase_1"/>
</dbReference>
<evidence type="ECO:0000313" key="3">
    <source>
        <dbReference type="Proteomes" id="UP001276659"/>
    </source>
</evidence>
<evidence type="ECO:0000259" key="1">
    <source>
        <dbReference type="Pfam" id="PF12697"/>
    </source>
</evidence>
<dbReference type="Pfam" id="PF12697">
    <property type="entry name" value="Abhydrolase_6"/>
    <property type="match status" value="1"/>
</dbReference>
<dbReference type="InterPro" id="IPR052897">
    <property type="entry name" value="Sec-Metab_Biosynth_Hydrolase"/>
</dbReference>
<evidence type="ECO:0000313" key="2">
    <source>
        <dbReference type="EMBL" id="KAK3170946.1"/>
    </source>
</evidence>
<dbReference type="EMBL" id="JASNWA010000008">
    <property type="protein sequence ID" value="KAK3170946.1"/>
    <property type="molecule type" value="Genomic_DNA"/>
</dbReference>
<accession>A0AAD9Z525</accession>
<comment type="caution">
    <text evidence="2">The sequence shown here is derived from an EMBL/GenBank/DDBJ whole genome shotgun (WGS) entry which is preliminary data.</text>
</comment>
<gene>
    <name evidence="2" type="ORF">OEA41_003030</name>
</gene>
<keyword evidence="3" id="KW-1185">Reference proteome</keyword>
<dbReference type="Proteomes" id="UP001276659">
    <property type="component" value="Unassembled WGS sequence"/>
</dbReference>
<protein>
    <recommendedName>
        <fullName evidence="1">AB hydrolase-1 domain-containing protein</fullName>
    </recommendedName>
</protein>
<sequence length="256" mass="27646">MERTKPTILIVHGGYFLPPAWSHFISSLNAAGFEAHCPRLPTCGDDRPPTKTIKDDVNAIHTAATELASAGKKIIVLAHSYGGIPASEAIPPSLYAFNSDNGGGVIHIIYLSCWLVLKSSSLEKIIEKYGFQSRVEVGFNEDGTAYAKNAAATFYNDVQPHSRAEELAKQNVTHNWSAVGGSVEGVPWMDLPTTYVHCEKDQAILVGLQRSMVEDAREALEGKGSLTTETLDAGHCPFLSMPDEVMKFVTKVADGG</sequence>
<dbReference type="SUPFAM" id="SSF53474">
    <property type="entry name" value="alpha/beta-Hydrolases"/>
    <property type="match status" value="1"/>
</dbReference>
<dbReference type="InterPro" id="IPR029058">
    <property type="entry name" value="AB_hydrolase_fold"/>
</dbReference>
<name>A0AAD9Z525_9LECA</name>